<organism evidence="1 2">
    <name type="scientific">Granulicella cerasi</name>
    <dbReference type="NCBI Taxonomy" id="741063"/>
    <lineage>
        <taxon>Bacteria</taxon>
        <taxon>Pseudomonadati</taxon>
        <taxon>Acidobacteriota</taxon>
        <taxon>Terriglobia</taxon>
        <taxon>Terriglobales</taxon>
        <taxon>Acidobacteriaceae</taxon>
        <taxon>Granulicella</taxon>
    </lineage>
</organism>
<sequence>MPQDDLTLFETRLKTMLPAEYRERYDEVQPVSMGSAGLKYAEDGRVAWNEIWGSFCDLAMAGGPPHRGRMLLPATRDEVAADAPRYREVTKELCRGVALVTRLIAEPADVPGWIHVDCVGVTMAGWLARAITLENVSAHCQGMVLHLPAGPHFRVEKEVKNVITSIAKTVHYWQQHTAPAQQRAVGNLLNAMEAEAPLLQAPFTLQEQEHPEVDTLRGKVAASLTALTGLPCNGVESRGWLGMDCGSIPDAVKLMRLIVANNVLCRREETLVYLPIHPVADPAGERLLQVVKRAFVAANQIQQTKDQ</sequence>
<dbReference type="Proteomes" id="UP001596391">
    <property type="component" value="Unassembled WGS sequence"/>
</dbReference>
<protein>
    <submittedName>
        <fullName evidence="1">Uncharacterized protein</fullName>
    </submittedName>
</protein>
<gene>
    <name evidence="1" type="ORF">ACFQBQ_12840</name>
</gene>
<reference evidence="2" key="1">
    <citation type="journal article" date="2019" name="Int. J. Syst. Evol. Microbiol.">
        <title>The Global Catalogue of Microorganisms (GCM) 10K type strain sequencing project: providing services to taxonomists for standard genome sequencing and annotation.</title>
        <authorList>
            <consortium name="The Broad Institute Genomics Platform"/>
            <consortium name="The Broad Institute Genome Sequencing Center for Infectious Disease"/>
            <person name="Wu L."/>
            <person name="Ma J."/>
        </authorList>
    </citation>
    <scope>NUCLEOTIDE SEQUENCE [LARGE SCALE GENOMIC DNA]</scope>
    <source>
        <strain evidence="2">CGMCC 1.16026</strain>
    </source>
</reference>
<name>A0ABW1ZBZ4_9BACT</name>
<proteinExistence type="predicted"/>
<evidence type="ECO:0000313" key="2">
    <source>
        <dbReference type="Proteomes" id="UP001596391"/>
    </source>
</evidence>
<comment type="caution">
    <text evidence="1">The sequence shown here is derived from an EMBL/GenBank/DDBJ whole genome shotgun (WGS) entry which is preliminary data.</text>
</comment>
<accession>A0ABW1ZBZ4</accession>
<dbReference type="RefSeq" id="WP_263370123.1">
    <property type="nucleotide sequence ID" value="NZ_JAGSYD010000001.1"/>
</dbReference>
<evidence type="ECO:0000313" key="1">
    <source>
        <dbReference type="EMBL" id="MFC6646455.1"/>
    </source>
</evidence>
<dbReference type="EMBL" id="JBHSWI010000001">
    <property type="protein sequence ID" value="MFC6646455.1"/>
    <property type="molecule type" value="Genomic_DNA"/>
</dbReference>
<keyword evidence="2" id="KW-1185">Reference proteome</keyword>